<feature type="compositionally biased region" description="Basic and acidic residues" evidence="1">
    <location>
        <begin position="545"/>
        <end position="554"/>
    </location>
</feature>
<feature type="compositionally biased region" description="Basic and acidic residues" evidence="1">
    <location>
        <begin position="478"/>
        <end position="488"/>
    </location>
</feature>
<dbReference type="PANTHER" id="PTHR46370">
    <property type="entry name" value="GPALPP MOTIFS-CONTAINING PROTEIN 1"/>
    <property type="match status" value="1"/>
</dbReference>
<reference evidence="3" key="1">
    <citation type="submission" date="2021-12" db="EMBL/GenBank/DDBJ databases">
        <authorList>
            <person name="King R."/>
        </authorList>
    </citation>
    <scope>NUCLEOTIDE SEQUENCE</scope>
</reference>
<dbReference type="OrthoDB" id="341477at2759"/>
<feature type="compositionally biased region" description="Basic and acidic residues" evidence="1">
    <location>
        <begin position="283"/>
        <end position="295"/>
    </location>
</feature>
<keyword evidence="4" id="KW-1185">Reference proteome</keyword>
<accession>A0A9N9N252</accession>
<feature type="compositionally biased region" description="Basic and acidic residues" evidence="1">
    <location>
        <begin position="605"/>
        <end position="614"/>
    </location>
</feature>
<feature type="compositionally biased region" description="Basic and acidic residues" evidence="1">
    <location>
        <begin position="20"/>
        <end position="35"/>
    </location>
</feature>
<dbReference type="InterPro" id="IPR022226">
    <property type="entry name" value="DUF3752"/>
</dbReference>
<dbReference type="PANTHER" id="PTHR46370:SF1">
    <property type="entry name" value="GPALPP MOTIFS-CONTAINING PROTEIN 1"/>
    <property type="match status" value="1"/>
</dbReference>
<feature type="compositionally biased region" description="Basic and acidic residues" evidence="1">
    <location>
        <begin position="229"/>
        <end position="243"/>
    </location>
</feature>
<dbReference type="EMBL" id="OU893341">
    <property type="protein sequence ID" value="CAG9782890.1"/>
    <property type="molecule type" value="Genomic_DNA"/>
</dbReference>
<feature type="compositionally biased region" description="Basic and acidic residues" evidence="1">
    <location>
        <begin position="514"/>
        <end position="529"/>
    </location>
</feature>
<reference evidence="3" key="2">
    <citation type="submission" date="2022-10" db="EMBL/GenBank/DDBJ databases">
        <authorList>
            <consortium name="ENA_rothamsted_submissions"/>
            <consortium name="culmorum"/>
            <person name="King R."/>
        </authorList>
    </citation>
    <scope>NUCLEOTIDE SEQUENCE</scope>
</reference>
<evidence type="ECO:0000313" key="4">
    <source>
        <dbReference type="Proteomes" id="UP001153714"/>
    </source>
</evidence>
<evidence type="ECO:0000259" key="2">
    <source>
        <dbReference type="Pfam" id="PF12572"/>
    </source>
</evidence>
<name>A0A9N9N252_9NEOP</name>
<feature type="domain" description="DUF3752" evidence="2">
    <location>
        <begin position="473"/>
        <end position="607"/>
    </location>
</feature>
<dbReference type="AlphaFoldDB" id="A0A9N9N252"/>
<proteinExistence type="predicted"/>
<feature type="compositionally biased region" description="Basic residues" evidence="1">
    <location>
        <begin position="244"/>
        <end position="262"/>
    </location>
</feature>
<feature type="region of interest" description="Disordered" evidence="1">
    <location>
        <begin position="1"/>
        <end position="430"/>
    </location>
</feature>
<feature type="compositionally biased region" description="Basic and acidic residues" evidence="1">
    <location>
        <begin position="113"/>
        <end position="171"/>
    </location>
</feature>
<evidence type="ECO:0000313" key="3">
    <source>
        <dbReference type="EMBL" id="CAG9782890.1"/>
    </source>
</evidence>
<feature type="compositionally biased region" description="Basic and acidic residues" evidence="1">
    <location>
        <begin position="43"/>
        <end position="72"/>
    </location>
</feature>
<feature type="compositionally biased region" description="Acidic residues" evidence="1">
    <location>
        <begin position="311"/>
        <end position="321"/>
    </location>
</feature>
<dbReference type="Pfam" id="PF12572">
    <property type="entry name" value="DUF3752"/>
    <property type="match status" value="1"/>
</dbReference>
<feature type="compositionally biased region" description="Basic and acidic residues" evidence="1">
    <location>
        <begin position="564"/>
        <end position="592"/>
    </location>
</feature>
<dbReference type="InterPro" id="IPR046331">
    <property type="entry name" value="GPAM1-like"/>
</dbReference>
<evidence type="ECO:0000256" key="1">
    <source>
        <dbReference type="SAM" id="MobiDB-lite"/>
    </source>
</evidence>
<feature type="compositionally biased region" description="Basic and acidic residues" evidence="1">
    <location>
        <begin position="420"/>
        <end position="430"/>
    </location>
</feature>
<sequence length="614" mass="71586">MLSDESSSDSETGRFKCRTKSQDEQSKSNRKEDSFRLSTRTRPISDRFQKELERPSRDDRGRHDRYPRDRNRFSRQSPPRRRTRERSFGCRSHERHRHSRDFRSGTKSSRRSSSRDRRRDSKPRSHRSPDRKRDFKQEIKQNISREKSEEKPSKTREKVSHSPDPRGKRSEVYIPPPAKVKKSKSKSPIVVEEHSDTSDDVQPGSYYSMIPAVVKEKSEESSEIDSSDDEKLRAKLLNLEKELHKTKKRKHKKKHKKKHSRSKDREQDNTNIVEVSSTTDIQDNMKNDEHSHSDAVEVSSTQKSTQKESGEEGEIISDDDSQNQYEIDPNDLRHKLKRSVFRTQAKTDICGPALPPHLEKRHRGSTSPVIEGPALPPHLQKSKHIGPSIPDDMRKMLSETDSKYESPDEEDGIGPLPAGSEEKWSEAHQRLEERALDMKIRKLDGHTLQKSDIKTREEWMLKLPEGKAKYLGLEARSFRAKEGPDMSDRSSWTDTPEDKARKSAGIQKEEDMDAALRKDARARQIANRDDEQEDAIRKHKKKHKREESLLEMHEKKIKKKKKKEEKDESKSERRPFSRDVDLQVNRFDEAQKKSIIKKAQGLDSRFSRGEAKYL</sequence>
<dbReference type="Proteomes" id="UP001153714">
    <property type="component" value="Chromosome 10"/>
</dbReference>
<protein>
    <recommendedName>
        <fullName evidence="2">DUF3752 domain-containing protein</fullName>
    </recommendedName>
</protein>
<gene>
    <name evidence="3" type="ORF">DIATSA_LOCUS1118</name>
</gene>
<organism evidence="3 4">
    <name type="scientific">Diatraea saccharalis</name>
    <name type="common">sugarcane borer</name>
    <dbReference type="NCBI Taxonomy" id="40085"/>
    <lineage>
        <taxon>Eukaryota</taxon>
        <taxon>Metazoa</taxon>
        <taxon>Ecdysozoa</taxon>
        <taxon>Arthropoda</taxon>
        <taxon>Hexapoda</taxon>
        <taxon>Insecta</taxon>
        <taxon>Pterygota</taxon>
        <taxon>Neoptera</taxon>
        <taxon>Endopterygota</taxon>
        <taxon>Lepidoptera</taxon>
        <taxon>Glossata</taxon>
        <taxon>Ditrysia</taxon>
        <taxon>Pyraloidea</taxon>
        <taxon>Crambidae</taxon>
        <taxon>Crambinae</taxon>
        <taxon>Diatraea</taxon>
    </lineage>
</organism>
<feature type="compositionally biased region" description="Basic and acidic residues" evidence="1">
    <location>
        <begin position="391"/>
        <end position="406"/>
    </location>
</feature>
<feature type="region of interest" description="Disordered" evidence="1">
    <location>
        <begin position="478"/>
        <end position="614"/>
    </location>
</feature>
<feature type="compositionally biased region" description="Polar residues" evidence="1">
    <location>
        <begin position="269"/>
        <end position="282"/>
    </location>
</feature>